<keyword evidence="2" id="KW-0732">Signal</keyword>
<comment type="caution">
    <text evidence="3">The sequence shown here is derived from an EMBL/GenBank/DDBJ whole genome shotgun (WGS) entry which is preliminary data.</text>
</comment>
<dbReference type="EMBL" id="JACHIP010000004">
    <property type="protein sequence ID" value="MBB5058149.1"/>
    <property type="molecule type" value="Genomic_DNA"/>
</dbReference>
<reference evidence="3 4" key="1">
    <citation type="submission" date="2020-08" db="EMBL/GenBank/DDBJ databases">
        <title>Genomic Encyclopedia of Type Strains, Phase IV (KMG-V): Genome sequencing to study the core and pangenomes of soil and plant-associated prokaryotes.</title>
        <authorList>
            <person name="Whitman W."/>
        </authorList>
    </citation>
    <scope>NUCLEOTIDE SEQUENCE [LARGE SCALE GENOMIC DNA]</scope>
    <source>
        <strain evidence="3 4">M8UP14</strain>
    </source>
</reference>
<evidence type="ECO:0000256" key="2">
    <source>
        <dbReference type="SAM" id="SignalP"/>
    </source>
</evidence>
<proteinExistence type="predicted"/>
<feature type="chain" id="PRO_5030866029" description="Carboxypeptidase regulatory-like domain-containing protein" evidence="2">
    <location>
        <begin position="21"/>
        <end position="379"/>
    </location>
</feature>
<evidence type="ECO:0000313" key="4">
    <source>
        <dbReference type="Proteomes" id="UP000540989"/>
    </source>
</evidence>
<protein>
    <recommendedName>
        <fullName evidence="5">Carboxypeptidase regulatory-like domain-containing protein</fullName>
    </recommendedName>
</protein>
<accession>A0A7W7ZDZ1</accession>
<dbReference type="Gene3D" id="2.60.40.1120">
    <property type="entry name" value="Carboxypeptidase-like, regulatory domain"/>
    <property type="match status" value="1"/>
</dbReference>
<evidence type="ECO:0000313" key="3">
    <source>
        <dbReference type="EMBL" id="MBB5058149.1"/>
    </source>
</evidence>
<gene>
    <name evidence="3" type="ORF">HDF16_002863</name>
</gene>
<sequence>MSRFSCVFLSLSLVSASAIAQNIAALGHHEALPDAPSFVLAAAQAQSSETRSGTARISGTVLDINGGLVAGATVTLVEAGLPAGVSPGAGLVVTSDTAGRFVFDKLPAGRFKFTITAQGLQTFVSGDILLKPGESREAPQVDLPIASTNIDVQVTVTQVELAQEQIRAEEKQRAFGVLPNFYTSYIWNAAPLTKGQKMHLAFKSATDPVEFLGAAVQGAAQYNAGQYAGYGYGFSGYSKRFAAAYGDGAFARVIGSGILPSVLHQDPRYFYKGSGTKKSRALYAISRAFITRGDDGKHEPNYSHIGGAFLGGAISNAYHPHADRGVGLTITNGLIDTAGNAVNNLIREFILREITPNVPDYANGQPDPSAKPASPTKPQ</sequence>
<evidence type="ECO:0008006" key="5">
    <source>
        <dbReference type="Google" id="ProtNLM"/>
    </source>
</evidence>
<dbReference type="Proteomes" id="UP000540989">
    <property type="component" value="Unassembled WGS sequence"/>
</dbReference>
<dbReference type="GO" id="GO:0030246">
    <property type="term" value="F:carbohydrate binding"/>
    <property type="evidence" value="ECO:0007669"/>
    <property type="project" value="InterPro"/>
</dbReference>
<name>A0A7W7ZDZ1_9BACT</name>
<evidence type="ECO:0000256" key="1">
    <source>
        <dbReference type="SAM" id="MobiDB-lite"/>
    </source>
</evidence>
<keyword evidence="4" id="KW-1185">Reference proteome</keyword>
<feature type="signal peptide" evidence="2">
    <location>
        <begin position="1"/>
        <end position="20"/>
    </location>
</feature>
<dbReference type="Pfam" id="PF13620">
    <property type="entry name" value="CarboxypepD_reg"/>
    <property type="match status" value="1"/>
</dbReference>
<dbReference type="AlphaFoldDB" id="A0A7W7ZDZ1"/>
<feature type="region of interest" description="Disordered" evidence="1">
    <location>
        <begin position="359"/>
        <end position="379"/>
    </location>
</feature>
<dbReference type="InterPro" id="IPR013784">
    <property type="entry name" value="Carb-bd-like_fold"/>
</dbReference>
<organism evidence="3 4">
    <name type="scientific">Granulicella aggregans</name>
    <dbReference type="NCBI Taxonomy" id="474949"/>
    <lineage>
        <taxon>Bacteria</taxon>
        <taxon>Pseudomonadati</taxon>
        <taxon>Acidobacteriota</taxon>
        <taxon>Terriglobia</taxon>
        <taxon>Terriglobales</taxon>
        <taxon>Acidobacteriaceae</taxon>
        <taxon>Granulicella</taxon>
    </lineage>
</organism>
<dbReference type="SUPFAM" id="SSF49452">
    <property type="entry name" value="Starch-binding domain-like"/>
    <property type="match status" value="1"/>
</dbReference>